<proteinExistence type="inferred from homology"/>
<dbReference type="Gene3D" id="2.160.20.10">
    <property type="entry name" value="Single-stranded right-handed beta-helix, Pectin lyase-like"/>
    <property type="match status" value="1"/>
</dbReference>
<comment type="subcellular location">
    <subcellularLocation>
        <location evidence="1">Secreted</location>
    </subcellularLocation>
</comment>
<gene>
    <name evidence="12" type="ORF">SUNI508_13986</name>
</gene>
<dbReference type="EMBL" id="JARVKF010000069">
    <property type="protein sequence ID" value="KAK9423479.1"/>
    <property type="molecule type" value="Genomic_DNA"/>
</dbReference>
<accession>A0ABR2VA96</accession>
<comment type="similarity">
    <text evidence="2 10">Belongs to the glycosyl hydrolase 28 family.</text>
</comment>
<evidence type="ECO:0000256" key="3">
    <source>
        <dbReference type="ARBA" id="ARBA00022525"/>
    </source>
</evidence>
<evidence type="ECO:0000256" key="1">
    <source>
        <dbReference type="ARBA" id="ARBA00004613"/>
    </source>
</evidence>
<dbReference type="PANTHER" id="PTHR31736">
    <property type="match status" value="1"/>
</dbReference>
<sequence length="475" mass="50019">MRLLLAALLAAAYYVPPVVAQLSGSVGPTTSTASKAAKRICNIMDYGGVSSATTDNSAAITSAWNACKSGGQVYIPAGNYGLSTWVTLSGGTGVSINLEGIIYRIGTAGGNMFAISTTTDFEFYSANSEGAIQGYGYELNSGGASGPRLIRLISVTDFSLHDIALVDAPVFHLVLDTCTNGEVYNTIIHGAYEGGLDGIDVWGTNIWFHDIEVSNKDECVTVKNPASNILVEQIHCNWSGGSAMGSLSTGIDIHDIEYNYIYTHHSNQMYMFKSNGGSGTVKNILLNNFSGHSNAYTLDLDSAWSSMSEVDGDGITYTNITFDNWKGTATNGVQRGPIKANCPSAVPCTDINIENFNVWTDTGSSVLWGCQNAYGSGGCLKSGSGGSYTSTSTVTSVSGYQYTTLSNELPSGFPVGQQIPIPSIPASFYPGRQPISAVLAKRDEPSPATVVEAKPSMTAASTITKVIKETPVSNV</sequence>
<keyword evidence="5 10" id="KW-0378">Hydrolase</keyword>
<name>A0ABR2VA96_9PEZI</name>
<dbReference type="Pfam" id="PF00295">
    <property type="entry name" value="Glyco_hydro_28"/>
    <property type="match status" value="1"/>
</dbReference>
<evidence type="ECO:0000313" key="13">
    <source>
        <dbReference type="Proteomes" id="UP001408356"/>
    </source>
</evidence>
<dbReference type="InterPro" id="IPR012334">
    <property type="entry name" value="Pectin_lyas_fold"/>
</dbReference>
<keyword evidence="3" id="KW-0964">Secreted</keyword>
<feature type="signal peptide" evidence="11">
    <location>
        <begin position="1"/>
        <end position="20"/>
    </location>
</feature>
<evidence type="ECO:0000256" key="5">
    <source>
        <dbReference type="ARBA" id="ARBA00022801"/>
    </source>
</evidence>
<keyword evidence="6" id="KW-1015">Disulfide bond</keyword>
<evidence type="ECO:0000256" key="6">
    <source>
        <dbReference type="ARBA" id="ARBA00023157"/>
    </source>
</evidence>
<evidence type="ECO:0000256" key="9">
    <source>
        <dbReference type="ARBA" id="ARBA00023316"/>
    </source>
</evidence>
<evidence type="ECO:0000256" key="11">
    <source>
        <dbReference type="SAM" id="SignalP"/>
    </source>
</evidence>
<organism evidence="12 13">
    <name type="scientific">Seiridium unicorne</name>
    <dbReference type="NCBI Taxonomy" id="138068"/>
    <lineage>
        <taxon>Eukaryota</taxon>
        <taxon>Fungi</taxon>
        <taxon>Dikarya</taxon>
        <taxon>Ascomycota</taxon>
        <taxon>Pezizomycotina</taxon>
        <taxon>Sordariomycetes</taxon>
        <taxon>Xylariomycetidae</taxon>
        <taxon>Amphisphaeriales</taxon>
        <taxon>Sporocadaceae</taxon>
        <taxon>Seiridium</taxon>
    </lineage>
</organism>
<dbReference type="InterPro" id="IPR011050">
    <property type="entry name" value="Pectin_lyase_fold/virulence"/>
</dbReference>
<comment type="caution">
    <text evidence="12">The sequence shown here is derived from an EMBL/GenBank/DDBJ whole genome shotgun (WGS) entry which is preliminary data.</text>
</comment>
<dbReference type="Proteomes" id="UP001408356">
    <property type="component" value="Unassembled WGS sequence"/>
</dbReference>
<dbReference type="PANTHER" id="PTHR31736:SF19">
    <property type="entry name" value="PECTIN LYASE SUPERFAMILY PROTEIN-RELATED"/>
    <property type="match status" value="1"/>
</dbReference>
<evidence type="ECO:0000256" key="7">
    <source>
        <dbReference type="ARBA" id="ARBA00023180"/>
    </source>
</evidence>
<evidence type="ECO:0000256" key="10">
    <source>
        <dbReference type="RuleBase" id="RU361169"/>
    </source>
</evidence>
<feature type="chain" id="PRO_5045439710" evidence="11">
    <location>
        <begin position="21"/>
        <end position="475"/>
    </location>
</feature>
<evidence type="ECO:0000256" key="2">
    <source>
        <dbReference type="ARBA" id="ARBA00008834"/>
    </source>
</evidence>
<keyword evidence="9" id="KW-0961">Cell wall biogenesis/degradation</keyword>
<keyword evidence="7" id="KW-0325">Glycoprotein</keyword>
<keyword evidence="8 10" id="KW-0326">Glycosidase</keyword>
<keyword evidence="13" id="KW-1185">Reference proteome</keyword>
<reference evidence="12 13" key="1">
    <citation type="journal article" date="2024" name="J. Plant Pathol.">
        <title>Sequence and assembly of the genome of Seiridium unicorne, isolate CBS 538.82, causal agent of cypress canker disease.</title>
        <authorList>
            <person name="Scali E."/>
            <person name="Rocca G.D."/>
            <person name="Danti R."/>
            <person name="Garbelotto M."/>
            <person name="Barberini S."/>
            <person name="Baroncelli R."/>
            <person name="Emiliani G."/>
        </authorList>
    </citation>
    <scope>NUCLEOTIDE SEQUENCE [LARGE SCALE GENOMIC DNA]</scope>
    <source>
        <strain evidence="12 13">BM-138-508</strain>
    </source>
</reference>
<evidence type="ECO:0000256" key="8">
    <source>
        <dbReference type="ARBA" id="ARBA00023295"/>
    </source>
</evidence>
<keyword evidence="4 11" id="KW-0732">Signal</keyword>
<evidence type="ECO:0000313" key="12">
    <source>
        <dbReference type="EMBL" id="KAK9423479.1"/>
    </source>
</evidence>
<evidence type="ECO:0000256" key="4">
    <source>
        <dbReference type="ARBA" id="ARBA00022729"/>
    </source>
</evidence>
<dbReference type="InterPro" id="IPR000743">
    <property type="entry name" value="Glyco_hydro_28"/>
</dbReference>
<protein>
    <submittedName>
        <fullName evidence="12">Rhamnogalacturonase A</fullName>
    </submittedName>
</protein>
<dbReference type="SUPFAM" id="SSF51126">
    <property type="entry name" value="Pectin lyase-like"/>
    <property type="match status" value="1"/>
</dbReference>